<organism evidence="1 2">
    <name type="scientific">Candidatus Moanibacter tarae</name>
    <dbReference type="NCBI Taxonomy" id="2200854"/>
    <lineage>
        <taxon>Bacteria</taxon>
        <taxon>Pseudomonadati</taxon>
        <taxon>Verrucomicrobiota</taxon>
        <taxon>Opitutia</taxon>
        <taxon>Puniceicoccales</taxon>
        <taxon>Puniceicoccales incertae sedis</taxon>
        <taxon>Candidatus Moanibacter</taxon>
    </lineage>
</organism>
<sequence>MTFSLTDTGFGMINIQLYPGREQVKYCPLIPLTGKQECGWRTYLRYSALSVFKALPLAF</sequence>
<protein>
    <submittedName>
        <fullName evidence="1">Uncharacterized protein</fullName>
    </submittedName>
</protein>
<evidence type="ECO:0000313" key="1">
    <source>
        <dbReference type="EMBL" id="AWT58926.1"/>
    </source>
</evidence>
<gene>
    <name evidence="1" type="ORF">DF168_00098</name>
</gene>
<dbReference type="Proteomes" id="UP000247465">
    <property type="component" value="Chromosome"/>
</dbReference>
<evidence type="ECO:0000313" key="2">
    <source>
        <dbReference type="Proteomes" id="UP000247465"/>
    </source>
</evidence>
<reference evidence="1 2" key="1">
    <citation type="submission" date="2018-06" db="EMBL/GenBank/DDBJ databases">
        <title>Draft Genome Sequence of a Novel Marine Bacterium Related to the Verrucomicrobia.</title>
        <authorList>
            <person name="Vosseberg J."/>
            <person name="Martijn J."/>
            <person name="Ettema T.J.G."/>
        </authorList>
    </citation>
    <scope>NUCLEOTIDE SEQUENCE [LARGE SCALE GENOMIC DNA]</scope>
    <source>
        <strain evidence="1">TARA_B100001123</strain>
    </source>
</reference>
<accession>A0A2Z4ADK4</accession>
<dbReference type="EMBL" id="CP029803">
    <property type="protein sequence ID" value="AWT58926.1"/>
    <property type="molecule type" value="Genomic_DNA"/>
</dbReference>
<dbReference type="KEGG" id="mtar:DF168_00098"/>
<name>A0A2Z4ADK4_9BACT</name>
<dbReference type="AlphaFoldDB" id="A0A2Z4ADK4"/>
<proteinExistence type="predicted"/>